<evidence type="ECO:0000259" key="10">
    <source>
        <dbReference type="PROSITE" id="PS50112"/>
    </source>
</evidence>
<dbReference type="InterPro" id="IPR005467">
    <property type="entry name" value="His_kinase_dom"/>
</dbReference>
<evidence type="ECO:0000256" key="1">
    <source>
        <dbReference type="ARBA" id="ARBA00000085"/>
    </source>
</evidence>
<gene>
    <name evidence="11" type="ORF">ACFQ4Y_17020</name>
</gene>
<dbReference type="InterPro" id="IPR036890">
    <property type="entry name" value="HATPase_C_sf"/>
</dbReference>
<dbReference type="Gene3D" id="1.10.287.130">
    <property type="match status" value="1"/>
</dbReference>
<dbReference type="InterPro" id="IPR003594">
    <property type="entry name" value="HATPase_dom"/>
</dbReference>
<accession>A0ABW4CFM5</accession>
<keyword evidence="12" id="KW-1185">Reference proteome</keyword>
<evidence type="ECO:0000313" key="12">
    <source>
        <dbReference type="Proteomes" id="UP001597282"/>
    </source>
</evidence>
<evidence type="ECO:0000256" key="3">
    <source>
        <dbReference type="ARBA" id="ARBA00022553"/>
    </source>
</evidence>
<protein>
    <recommendedName>
        <fullName evidence="2">histidine kinase</fullName>
        <ecNumber evidence="2">2.7.13.3</ecNumber>
    </recommendedName>
</protein>
<dbReference type="PANTHER" id="PTHR43065:SF10">
    <property type="entry name" value="PEROXIDE STRESS-ACTIVATED HISTIDINE KINASE MAK3"/>
    <property type="match status" value="1"/>
</dbReference>
<dbReference type="InterPro" id="IPR036097">
    <property type="entry name" value="HisK_dim/P_sf"/>
</dbReference>
<feature type="domain" description="Histidine kinase" evidence="9">
    <location>
        <begin position="261"/>
        <end position="470"/>
    </location>
</feature>
<dbReference type="RefSeq" id="WP_380167634.1">
    <property type="nucleotide sequence ID" value="NZ_JBHTNU010000031.1"/>
</dbReference>
<dbReference type="Proteomes" id="UP001597282">
    <property type="component" value="Unassembled WGS sequence"/>
</dbReference>
<dbReference type="PRINTS" id="PR00344">
    <property type="entry name" value="BCTRLSENSOR"/>
</dbReference>
<dbReference type="InterPro" id="IPR000014">
    <property type="entry name" value="PAS"/>
</dbReference>
<dbReference type="InterPro" id="IPR035965">
    <property type="entry name" value="PAS-like_dom_sf"/>
</dbReference>
<comment type="caution">
    <text evidence="11">The sequence shown here is derived from an EMBL/GenBank/DDBJ whole genome shotgun (WGS) entry which is preliminary data.</text>
</comment>
<dbReference type="SUPFAM" id="SSF55874">
    <property type="entry name" value="ATPase domain of HSP90 chaperone/DNA topoisomerase II/histidine kinase"/>
    <property type="match status" value="1"/>
</dbReference>
<evidence type="ECO:0000259" key="9">
    <source>
        <dbReference type="PROSITE" id="PS50109"/>
    </source>
</evidence>
<dbReference type="EC" id="2.7.13.3" evidence="2"/>
<evidence type="ECO:0000256" key="5">
    <source>
        <dbReference type="ARBA" id="ARBA00022741"/>
    </source>
</evidence>
<sequence>MPIAFHLELHPDQLTSWVEKCPQAMVMADDQGVVQTVSPQFLKLLQCPLDQVVEQPLDRHLQLPPEEIECLRHPDVHDGLQWVQGELLLLGSSPKVVTLQRISGKSGDGWYHLYWIYFQDPSSHHLQRHGEWMMNSLPQGLVLLDSSLRVVEINPAACRMLGVKRNDLCGREADRLFSQLRGGEGISELQDRIRRREPFQDISASWILEGVPQVVTVDYEIATEFGEEGLLIMTDITRNYLLDLKVRQTDRLAMIGQMAAGTAHEIRNPLTSIRGFLQVIRHTLDEKGDLKGQGYAEIMLREIDRINHLLREFLLMGKPRNVKKRPVELDRSLRELLPIVENEAILYNIEVRYLPGLKELPPVWADPELLKQVVLNLCKNGIEAMGEGGLLQLRLSGEKERLILEVEDQGPGIPPSEINLIFDPFYTTKENGTGLGLAVSKQIIEDIGGKIRVSSGEMGSNFSVILPCVQDCPPCN</sequence>
<evidence type="ECO:0000313" key="11">
    <source>
        <dbReference type="EMBL" id="MFD1428595.1"/>
    </source>
</evidence>
<feature type="domain" description="PAS" evidence="10">
    <location>
        <begin position="133"/>
        <end position="195"/>
    </location>
</feature>
<keyword evidence="6" id="KW-0418">Kinase</keyword>
<dbReference type="SMART" id="SM00388">
    <property type="entry name" value="HisKA"/>
    <property type="match status" value="1"/>
</dbReference>
<evidence type="ECO:0000256" key="4">
    <source>
        <dbReference type="ARBA" id="ARBA00022679"/>
    </source>
</evidence>
<evidence type="ECO:0000256" key="2">
    <source>
        <dbReference type="ARBA" id="ARBA00012438"/>
    </source>
</evidence>
<dbReference type="SUPFAM" id="SSF47384">
    <property type="entry name" value="Homodimeric domain of signal transducing histidine kinase"/>
    <property type="match status" value="1"/>
</dbReference>
<proteinExistence type="predicted"/>
<comment type="catalytic activity">
    <reaction evidence="1">
        <text>ATP + protein L-histidine = ADP + protein N-phospho-L-histidine.</text>
        <dbReference type="EC" id="2.7.13.3"/>
    </reaction>
</comment>
<dbReference type="EMBL" id="JBHTNU010000031">
    <property type="protein sequence ID" value="MFD1428595.1"/>
    <property type="molecule type" value="Genomic_DNA"/>
</dbReference>
<dbReference type="Gene3D" id="3.30.450.20">
    <property type="entry name" value="PAS domain"/>
    <property type="match status" value="1"/>
</dbReference>
<keyword evidence="5" id="KW-0547">Nucleotide-binding</keyword>
<evidence type="ECO:0000256" key="7">
    <source>
        <dbReference type="ARBA" id="ARBA00022840"/>
    </source>
</evidence>
<dbReference type="GO" id="GO:0005524">
    <property type="term" value="F:ATP binding"/>
    <property type="evidence" value="ECO:0007669"/>
    <property type="project" value="UniProtKB-KW"/>
</dbReference>
<keyword evidence="8" id="KW-0902">Two-component regulatory system</keyword>
<dbReference type="InterPro" id="IPR003661">
    <property type="entry name" value="HisK_dim/P_dom"/>
</dbReference>
<dbReference type="SUPFAM" id="SSF55785">
    <property type="entry name" value="PYP-like sensor domain (PAS domain)"/>
    <property type="match status" value="2"/>
</dbReference>
<name>A0ABW4CFM5_9BACL</name>
<dbReference type="NCBIfam" id="TIGR00229">
    <property type="entry name" value="sensory_box"/>
    <property type="match status" value="1"/>
</dbReference>
<dbReference type="CDD" id="cd00082">
    <property type="entry name" value="HisKA"/>
    <property type="match status" value="1"/>
</dbReference>
<dbReference type="Pfam" id="PF00512">
    <property type="entry name" value="HisKA"/>
    <property type="match status" value="1"/>
</dbReference>
<dbReference type="InterPro" id="IPR004358">
    <property type="entry name" value="Sig_transdc_His_kin-like_C"/>
</dbReference>
<dbReference type="InterPro" id="IPR013767">
    <property type="entry name" value="PAS_fold"/>
</dbReference>
<keyword evidence="7 11" id="KW-0067">ATP-binding</keyword>
<dbReference type="Pfam" id="PF00989">
    <property type="entry name" value="PAS"/>
    <property type="match status" value="1"/>
</dbReference>
<dbReference type="Gene3D" id="3.30.565.10">
    <property type="entry name" value="Histidine kinase-like ATPase, C-terminal domain"/>
    <property type="match status" value="1"/>
</dbReference>
<dbReference type="Pfam" id="PF02518">
    <property type="entry name" value="HATPase_c"/>
    <property type="match status" value="1"/>
</dbReference>
<dbReference type="CDD" id="cd00130">
    <property type="entry name" value="PAS"/>
    <property type="match status" value="1"/>
</dbReference>
<dbReference type="PROSITE" id="PS50109">
    <property type="entry name" value="HIS_KIN"/>
    <property type="match status" value="1"/>
</dbReference>
<reference evidence="12" key="1">
    <citation type="journal article" date="2019" name="Int. J. Syst. Evol. Microbiol.">
        <title>The Global Catalogue of Microorganisms (GCM) 10K type strain sequencing project: providing services to taxonomists for standard genome sequencing and annotation.</title>
        <authorList>
            <consortium name="The Broad Institute Genomics Platform"/>
            <consortium name="The Broad Institute Genome Sequencing Center for Infectious Disease"/>
            <person name="Wu L."/>
            <person name="Ma J."/>
        </authorList>
    </citation>
    <scope>NUCLEOTIDE SEQUENCE [LARGE SCALE GENOMIC DNA]</scope>
    <source>
        <strain evidence="12">S1</strain>
    </source>
</reference>
<keyword evidence="4" id="KW-0808">Transferase</keyword>
<evidence type="ECO:0000256" key="8">
    <source>
        <dbReference type="ARBA" id="ARBA00023012"/>
    </source>
</evidence>
<dbReference type="PROSITE" id="PS50112">
    <property type="entry name" value="PAS"/>
    <property type="match status" value="1"/>
</dbReference>
<keyword evidence="3" id="KW-0597">Phosphoprotein</keyword>
<dbReference type="SMART" id="SM00091">
    <property type="entry name" value="PAS"/>
    <property type="match status" value="2"/>
</dbReference>
<evidence type="ECO:0000256" key="6">
    <source>
        <dbReference type="ARBA" id="ARBA00022777"/>
    </source>
</evidence>
<dbReference type="SMART" id="SM00387">
    <property type="entry name" value="HATPase_c"/>
    <property type="match status" value="1"/>
</dbReference>
<dbReference type="PANTHER" id="PTHR43065">
    <property type="entry name" value="SENSOR HISTIDINE KINASE"/>
    <property type="match status" value="1"/>
</dbReference>
<organism evidence="11 12">
    <name type="scientific">Kroppenstedtia sanguinis</name>
    <dbReference type="NCBI Taxonomy" id="1380684"/>
    <lineage>
        <taxon>Bacteria</taxon>
        <taxon>Bacillati</taxon>
        <taxon>Bacillota</taxon>
        <taxon>Bacilli</taxon>
        <taxon>Bacillales</taxon>
        <taxon>Thermoactinomycetaceae</taxon>
        <taxon>Kroppenstedtia</taxon>
    </lineage>
</organism>